<dbReference type="PROSITE" id="PS51886">
    <property type="entry name" value="TLDC"/>
    <property type="match status" value="1"/>
</dbReference>
<dbReference type="GO" id="GO:0005737">
    <property type="term" value="C:cytoplasm"/>
    <property type="evidence" value="ECO:0007669"/>
    <property type="project" value="UniProtKB-SubCell"/>
</dbReference>
<evidence type="ECO:0000259" key="7">
    <source>
        <dbReference type="PROSITE" id="PS51886"/>
    </source>
</evidence>
<dbReference type="PANTHER" id="PTHR23354:SF130">
    <property type="entry name" value="RESTRICTION OF TELOMERE CAPPING PROTEIN 5"/>
    <property type="match status" value="1"/>
</dbReference>
<dbReference type="SMART" id="SM00584">
    <property type="entry name" value="TLDc"/>
    <property type="match status" value="1"/>
</dbReference>
<comment type="subcellular location">
    <subcellularLocation>
        <location evidence="2">Cytoplasm</location>
    </subcellularLocation>
</comment>
<protein>
    <recommendedName>
        <fullName evidence="4">Restriction of telomere capping protein 5</fullName>
    </recommendedName>
</protein>
<feature type="compositionally biased region" description="Basic and acidic residues" evidence="6">
    <location>
        <begin position="153"/>
        <end position="163"/>
    </location>
</feature>
<dbReference type="GO" id="GO:0005634">
    <property type="term" value="C:nucleus"/>
    <property type="evidence" value="ECO:0007669"/>
    <property type="project" value="TreeGrafter"/>
</dbReference>
<gene>
    <name evidence="8" type="ORF">FCALED_LOCUS594</name>
</gene>
<evidence type="ECO:0000256" key="5">
    <source>
        <dbReference type="ARBA" id="ARBA00022490"/>
    </source>
</evidence>
<dbReference type="AlphaFoldDB" id="A0A9N8V6I8"/>
<feature type="region of interest" description="Disordered" evidence="6">
    <location>
        <begin position="141"/>
        <end position="163"/>
    </location>
</feature>
<keyword evidence="9" id="KW-1185">Reference proteome</keyword>
<reference evidence="8" key="1">
    <citation type="submission" date="2021-06" db="EMBL/GenBank/DDBJ databases">
        <authorList>
            <person name="Kallberg Y."/>
            <person name="Tangrot J."/>
            <person name="Rosling A."/>
        </authorList>
    </citation>
    <scope>NUCLEOTIDE SEQUENCE</scope>
    <source>
        <strain evidence="8">UK204</strain>
    </source>
</reference>
<evidence type="ECO:0000256" key="2">
    <source>
        <dbReference type="ARBA" id="ARBA00004496"/>
    </source>
</evidence>
<feature type="compositionally biased region" description="Polar residues" evidence="6">
    <location>
        <begin position="14"/>
        <end position="23"/>
    </location>
</feature>
<comment type="caution">
    <text evidence="8">The sequence shown here is derived from an EMBL/GenBank/DDBJ whole genome shotgun (WGS) entry which is preliminary data.</text>
</comment>
<evidence type="ECO:0000313" key="9">
    <source>
        <dbReference type="Proteomes" id="UP000789570"/>
    </source>
</evidence>
<accession>A0A9N8V6I8</accession>
<sequence>MGQTGSIPEPQPNEAINKQTSHNHSNHDKISNDIMKKNFSSLETYSLESTFDNLSCLKDDKQKYLGFPEGAKIGSLLYRSFTYLATYPSPVHGENLLTLNGLLKAVAVYCDKIHDVILEDRAKLIFESFAMHEEHSASGITPKAGFSYGPENSSHDTNDGEEGKPKLKISSINLDDDAAFLRALGFQQSDDDKTHLVSKILCTDMVEILAGIIWIMTISNSLSSYKSKEFESLKSIKQLHEIVTPVVENMARYDSNLRNLSRSQIFSSSTFIKWTIFDDFMRRNIPNIFRDFIPFFYGQFLIGLTLSQHREESIIMGPHLPKLDGKSENLNPANLALLSLMLPEETLKKKEWNCLYSGSKHGFSMNRFSSHVFKYNGPTLMIIHAEVTSNYNCNYHHTRVSKKENLLIGAYITDKWRSTTSTRSCFGSAKCLLFELHPTFESFPASQRNTNYVYYNPTFGIGFGGIDTPKSTSNIGSKDTNSFVIQLDNTLQHGRYRNDALKSMDTTYSLSASRTFFDKSFEVLEIEVFGLGGEGAREKQKREWMWEEQEATKRQSWKKHNSSEIDKDILKMAGVLNENTKEP</sequence>
<name>A0A9N8V6I8_9GLOM</name>
<dbReference type="OrthoDB" id="289228at2759"/>
<evidence type="ECO:0000256" key="1">
    <source>
        <dbReference type="ARBA" id="ARBA00002738"/>
    </source>
</evidence>
<dbReference type="Pfam" id="PF07534">
    <property type="entry name" value="TLD"/>
    <property type="match status" value="1"/>
</dbReference>
<dbReference type="InterPro" id="IPR006571">
    <property type="entry name" value="TLDc_dom"/>
</dbReference>
<dbReference type="GO" id="GO:0006979">
    <property type="term" value="P:response to oxidative stress"/>
    <property type="evidence" value="ECO:0007669"/>
    <property type="project" value="TreeGrafter"/>
</dbReference>
<evidence type="ECO:0000256" key="6">
    <source>
        <dbReference type="SAM" id="MobiDB-lite"/>
    </source>
</evidence>
<evidence type="ECO:0000256" key="4">
    <source>
        <dbReference type="ARBA" id="ARBA00015163"/>
    </source>
</evidence>
<feature type="region of interest" description="Disordered" evidence="6">
    <location>
        <begin position="1"/>
        <end position="30"/>
    </location>
</feature>
<feature type="domain" description="TLDc" evidence="7">
    <location>
        <begin position="328"/>
        <end position="532"/>
    </location>
</feature>
<dbReference type="EMBL" id="CAJVPQ010000060">
    <property type="protein sequence ID" value="CAG8441749.1"/>
    <property type="molecule type" value="Genomic_DNA"/>
</dbReference>
<proteinExistence type="inferred from homology"/>
<keyword evidence="5" id="KW-0963">Cytoplasm</keyword>
<comment type="function">
    <text evidence="1">May be involved in a process influencing telomere capping.</text>
</comment>
<evidence type="ECO:0000256" key="3">
    <source>
        <dbReference type="ARBA" id="ARBA00006731"/>
    </source>
</evidence>
<comment type="similarity">
    <text evidence="3">Belongs to the RTC5 family.</text>
</comment>
<evidence type="ECO:0000313" key="8">
    <source>
        <dbReference type="EMBL" id="CAG8441749.1"/>
    </source>
</evidence>
<dbReference type="PANTHER" id="PTHR23354">
    <property type="entry name" value="NUCLEOLAR PROTEIN 7/ESTROGEN RECEPTOR COACTIVATOR-RELATED"/>
    <property type="match status" value="1"/>
</dbReference>
<dbReference type="Proteomes" id="UP000789570">
    <property type="component" value="Unassembled WGS sequence"/>
</dbReference>
<organism evidence="8 9">
    <name type="scientific">Funneliformis caledonium</name>
    <dbReference type="NCBI Taxonomy" id="1117310"/>
    <lineage>
        <taxon>Eukaryota</taxon>
        <taxon>Fungi</taxon>
        <taxon>Fungi incertae sedis</taxon>
        <taxon>Mucoromycota</taxon>
        <taxon>Glomeromycotina</taxon>
        <taxon>Glomeromycetes</taxon>
        <taxon>Glomerales</taxon>
        <taxon>Glomeraceae</taxon>
        <taxon>Funneliformis</taxon>
    </lineage>
</organism>